<sequence>MQTGKGAAHFRIDAEEAHKQVELCPSAFPHGTDVTFGPRTDTDAVLPQVVKREA</sequence>
<reference evidence="1 2" key="1">
    <citation type="journal article" date="2016" name="Mol. Biol. Evol.">
        <title>Comparative Genomics of Early-Diverging Mushroom-Forming Fungi Provides Insights into the Origins of Lignocellulose Decay Capabilities.</title>
        <authorList>
            <person name="Nagy L.G."/>
            <person name="Riley R."/>
            <person name="Tritt A."/>
            <person name="Adam C."/>
            <person name="Daum C."/>
            <person name="Floudas D."/>
            <person name="Sun H."/>
            <person name="Yadav J.S."/>
            <person name="Pangilinan J."/>
            <person name="Larsson K.H."/>
            <person name="Matsuura K."/>
            <person name="Barry K."/>
            <person name="Labutti K."/>
            <person name="Kuo R."/>
            <person name="Ohm R.A."/>
            <person name="Bhattacharya S.S."/>
            <person name="Shirouzu T."/>
            <person name="Yoshinaga Y."/>
            <person name="Martin F.M."/>
            <person name="Grigoriev I.V."/>
            <person name="Hibbett D.S."/>
        </authorList>
    </citation>
    <scope>NUCLEOTIDE SEQUENCE [LARGE SCALE GENOMIC DNA]</scope>
    <source>
        <strain evidence="1 2">HHB12029</strain>
    </source>
</reference>
<organism evidence="1 2">
    <name type="scientific">Exidia glandulosa HHB12029</name>
    <dbReference type="NCBI Taxonomy" id="1314781"/>
    <lineage>
        <taxon>Eukaryota</taxon>
        <taxon>Fungi</taxon>
        <taxon>Dikarya</taxon>
        <taxon>Basidiomycota</taxon>
        <taxon>Agaricomycotina</taxon>
        <taxon>Agaricomycetes</taxon>
        <taxon>Auriculariales</taxon>
        <taxon>Exidiaceae</taxon>
        <taxon>Exidia</taxon>
    </lineage>
</organism>
<dbReference type="EMBL" id="KV426673">
    <property type="protein sequence ID" value="KZV79143.1"/>
    <property type="molecule type" value="Genomic_DNA"/>
</dbReference>
<gene>
    <name evidence="1" type="ORF">EXIGLDRAFT_735608</name>
</gene>
<feature type="non-terminal residue" evidence="1">
    <location>
        <position position="54"/>
    </location>
</feature>
<evidence type="ECO:0000313" key="1">
    <source>
        <dbReference type="EMBL" id="KZV79143.1"/>
    </source>
</evidence>
<dbReference type="Proteomes" id="UP000077266">
    <property type="component" value="Unassembled WGS sequence"/>
</dbReference>
<evidence type="ECO:0000313" key="2">
    <source>
        <dbReference type="Proteomes" id="UP000077266"/>
    </source>
</evidence>
<proteinExistence type="predicted"/>
<keyword evidence="2" id="KW-1185">Reference proteome</keyword>
<protein>
    <submittedName>
        <fullName evidence="1">Uncharacterized protein</fullName>
    </submittedName>
</protein>
<dbReference type="InParanoid" id="A0A166NGR7"/>
<dbReference type="AlphaFoldDB" id="A0A166NGR7"/>
<name>A0A166NGR7_EXIGL</name>
<accession>A0A166NGR7</accession>